<feature type="transmembrane region" description="Helical" evidence="2">
    <location>
        <begin position="116"/>
        <end position="137"/>
    </location>
</feature>
<feature type="transmembrane region" description="Helical" evidence="2">
    <location>
        <begin position="31"/>
        <end position="51"/>
    </location>
</feature>
<comment type="caution">
    <text evidence="4">The sequence shown here is derived from an EMBL/GenBank/DDBJ whole genome shotgun (WGS) entry which is preliminary data.</text>
</comment>
<accession>A0AAW0C653</accession>
<evidence type="ECO:0000259" key="3">
    <source>
        <dbReference type="Pfam" id="PF20152"/>
    </source>
</evidence>
<feature type="transmembrane region" description="Helical" evidence="2">
    <location>
        <begin position="71"/>
        <end position="95"/>
    </location>
</feature>
<organism evidence="4 5">
    <name type="scientific">Paramarasmius palmivorus</name>
    <dbReference type="NCBI Taxonomy" id="297713"/>
    <lineage>
        <taxon>Eukaryota</taxon>
        <taxon>Fungi</taxon>
        <taxon>Dikarya</taxon>
        <taxon>Basidiomycota</taxon>
        <taxon>Agaricomycotina</taxon>
        <taxon>Agaricomycetes</taxon>
        <taxon>Agaricomycetidae</taxon>
        <taxon>Agaricales</taxon>
        <taxon>Marasmiineae</taxon>
        <taxon>Marasmiaceae</taxon>
        <taxon>Paramarasmius</taxon>
    </lineage>
</organism>
<evidence type="ECO:0000256" key="2">
    <source>
        <dbReference type="SAM" id="Phobius"/>
    </source>
</evidence>
<keyword evidence="2" id="KW-0472">Membrane</keyword>
<dbReference type="Pfam" id="PF20152">
    <property type="entry name" value="DUF6534"/>
    <property type="match status" value="1"/>
</dbReference>
<dbReference type="PANTHER" id="PTHR40465:SF1">
    <property type="entry name" value="DUF6534 DOMAIN-CONTAINING PROTEIN"/>
    <property type="match status" value="1"/>
</dbReference>
<keyword evidence="2" id="KW-0812">Transmembrane</keyword>
<evidence type="ECO:0000313" key="5">
    <source>
        <dbReference type="Proteomes" id="UP001383192"/>
    </source>
</evidence>
<dbReference type="Proteomes" id="UP001383192">
    <property type="component" value="Unassembled WGS sequence"/>
</dbReference>
<protein>
    <recommendedName>
        <fullName evidence="3">DUF6534 domain-containing protein</fullName>
    </recommendedName>
</protein>
<sequence>MNVELILSTIVACTVQIFFATRVARLQLVPWIVPLFVVLMAIAGFITSILGSAQLFKSPYISTINAPKVKIYFALRNVFAALSDIGATVGLLWSFRISKTGFKRTDSILQKLFQYTVTRGILVTVFQLCLLATWIAQTESLNWVPFHLGETKIYVITMISMLNSRQNLREKSNPDAVTISQADFSMVPGMPQRSSIPALRSSRSNDHGSGDLEVGYDLQVYPPRGDQPRSSRRLRITIKLPVVLRVTQHQMDVIKQ</sequence>
<dbReference type="EMBL" id="JAYKXP010000058">
    <property type="protein sequence ID" value="KAK7034067.1"/>
    <property type="molecule type" value="Genomic_DNA"/>
</dbReference>
<proteinExistence type="predicted"/>
<evidence type="ECO:0000256" key="1">
    <source>
        <dbReference type="SAM" id="MobiDB-lite"/>
    </source>
</evidence>
<keyword evidence="2" id="KW-1133">Transmembrane helix</keyword>
<evidence type="ECO:0000313" key="4">
    <source>
        <dbReference type="EMBL" id="KAK7034067.1"/>
    </source>
</evidence>
<feature type="region of interest" description="Disordered" evidence="1">
    <location>
        <begin position="191"/>
        <end position="217"/>
    </location>
</feature>
<name>A0AAW0C653_9AGAR</name>
<gene>
    <name evidence="4" type="ORF">VNI00_012498</name>
</gene>
<keyword evidence="5" id="KW-1185">Reference proteome</keyword>
<dbReference type="AlphaFoldDB" id="A0AAW0C653"/>
<dbReference type="PANTHER" id="PTHR40465">
    <property type="entry name" value="CHROMOSOME 1, WHOLE GENOME SHOTGUN SEQUENCE"/>
    <property type="match status" value="1"/>
</dbReference>
<reference evidence="4 5" key="1">
    <citation type="submission" date="2024-01" db="EMBL/GenBank/DDBJ databases">
        <title>A draft genome for a cacao thread blight-causing isolate of Paramarasmius palmivorus.</title>
        <authorList>
            <person name="Baruah I.K."/>
            <person name="Bukari Y."/>
            <person name="Amoako-Attah I."/>
            <person name="Meinhardt L.W."/>
            <person name="Bailey B.A."/>
            <person name="Cohen S.P."/>
        </authorList>
    </citation>
    <scope>NUCLEOTIDE SEQUENCE [LARGE SCALE GENOMIC DNA]</scope>
    <source>
        <strain evidence="4 5">GH-12</strain>
    </source>
</reference>
<feature type="transmembrane region" description="Helical" evidence="2">
    <location>
        <begin position="6"/>
        <end position="24"/>
    </location>
</feature>
<feature type="domain" description="DUF6534" evidence="3">
    <location>
        <begin position="80"/>
        <end position="166"/>
    </location>
</feature>
<dbReference type="InterPro" id="IPR045339">
    <property type="entry name" value="DUF6534"/>
</dbReference>